<evidence type="ECO:0000259" key="5">
    <source>
        <dbReference type="Pfam" id="PF00753"/>
    </source>
</evidence>
<gene>
    <name evidence="6" type="ORF">LMG32879_003203</name>
</gene>
<dbReference type="InterPro" id="IPR036866">
    <property type="entry name" value="RibonucZ/Hydroxyglut_hydro"/>
</dbReference>
<dbReference type="EMBL" id="CATKSH010000049">
    <property type="protein sequence ID" value="CAI9122342.1"/>
    <property type="molecule type" value="Genomic_DNA"/>
</dbReference>
<dbReference type="Gene3D" id="3.60.15.10">
    <property type="entry name" value="Ribonuclease Z/Hydroxyacylglutathione hydrolase-like"/>
    <property type="match status" value="1"/>
</dbReference>
<evidence type="ECO:0000256" key="4">
    <source>
        <dbReference type="ARBA" id="ARBA00022833"/>
    </source>
</evidence>
<proteinExistence type="inferred from homology"/>
<evidence type="ECO:0000313" key="7">
    <source>
        <dbReference type="Proteomes" id="UP001176960"/>
    </source>
</evidence>
<evidence type="ECO:0000313" key="6">
    <source>
        <dbReference type="EMBL" id="CAI9122342.1"/>
    </source>
</evidence>
<dbReference type="PANTHER" id="PTHR42978:SF6">
    <property type="entry name" value="QUORUM-QUENCHING LACTONASE YTNP-RELATED"/>
    <property type="match status" value="1"/>
</dbReference>
<protein>
    <submittedName>
        <fullName evidence="6">MBL fold metallo-hydrolase</fullName>
    </submittedName>
</protein>
<dbReference type="GO" id="GO:0046872">
    <property type="term" value="F:metal ion binding"/>
    <property type="evidence" value="ECO:0007669"/>
    <property type="project" value="UniProtKB-KW"/>
</dbReference>
<feature type="domain" description="Metallo-beta-lactamase" evidence="5">
    <location>
        <begin position="24"/>
        <end position="84"/>
    </location>
</feature>
<keyword evidence="2" id="KW-0479">Metal-binding</keyword>
<evidence type="ECO:0000256" key="3">
    <source>
        <dbReference type="ARBA" id="ARBA00022801"/>
    </source>
</evidence>
<evidence type="ECO:0000256" key="2">
    <source>
        <dbReference type="ARBA" id="ARBA00022723"/>
    </source>
</evidence>
<reference evidence="6" key="1">
    <citation type="submission" date="2023-03" db="EMBL/GenBank/DDBJ databases">
        <authorList>
            <person name="Cleenwerck I."/>
        </authorList>
    </citation>
    <scope>NUCLEOTIDE SEQUENCE</scope>
    <source>
        <strain evidence="6">LMG 32879</strain>
    </source>
</reference>
<comment type="similarity">
    <text evidence="1">Belongs to the metallo-beta-lactamase superfamily.</text>
</comment>
<dbReference type="InterPro" id="IPR001279">
    <property type="entry name" value="Metallo-B-lactamas"/>
</dbReference>
<keyword evidence="4" id="KW-0862">Zinc</keyword>
<keyword evidence="3" id="KW-0378">Hydrolase</keyword>
<keyword evidence="7" id="KW-1185">Reference proteome</keyword>
<comment type="caution">
    <text evidence="6">The sequence shown here is derived from an EMBL/GenBank/DDBJ whole genome shotgun (WGS) entry which is preliminary data.</text>
</comment>
<dbReference type="Proteomes" id="UP001176960">
    <property type="component" value="Unassembled WGS sequence"/>
</dbReference>
<name>A0AA35V4A3_9PROT</name>
<dbReference type="RefSeq" id="WP_289843157.1">
    <property type="nucleotide sequence ID" value="NZ_CATKSH010000049.1"/>
</dbReference>
<evidence type="ECO:0000256" key="1">
    <source>
        <dbReference type="ARBA" id="ARBA00007749"/>
    </source>
</evidence>
<sequence length="153" mass="17108">MQNIDPDEARNILSAQFRPARRASVNFFVIHSAGRIALIDTGCGTYLQSSAGQLFRNFQHAGIDPLDIDTVLLTHIHPDHSAGLSDRVTGKPFFPNADIVLHEKELAYWSDETLRDKISPEDRYFFSTALLNRLLPINIKSEPSAAMKAFSPE</sequence>
<dbReference type="GO" id="GO:0016787">
    <property type="term" value="F:hydrolase activity"/>
    <property type="evidence" value="ECO:0007669"/>
    <property type="project" value="UniProtKB-KW"/>
</dbReference>
<accession>A0AA35V4A3</accession>
<dbReference type="PANTHER" id="PTHR42978">
    <property type="entry name" value="QUORUM-QUENCHING LACTONASE YTNP-RELATED-RELATED"/>
    <property type="match status" value="1"/>
</dbReference>
<dbReference type="AlphaFoldDB" id="A0AA35V4A3"/>
<dbReference type="SUPFAM" id="SSF56281">
    <property type="entry name" value="Metallo-hydrolase/oxidoreductase"/>
    <property type="match status" value="1"/>
</dbReference>
<dbReference type="InterPro" id="IPR051013">
    <property type="entry name" value="MBL_superfamily_lactonases"/>
</dbReference>
<dbReference type="Pfam" id="PF00753">
    <property type="entry name" value="Lactamase_B"/>
    <property type="match status" value="1"/>
</dbReference>
<organism evidence="6 7">
    <name type="scientific">Brytella acorum</name>
    <dbReference type="NCBI Taxonomy" id="2959299"/>
    <lineage>
        <taxon>Bacteria</taxon>
        <taxon>Pseudomonadati</taxon>
        <taxon>Pseudomonadota</taxon>
        <taxon>Alphaproteobacteria</taxon>
        <taxon>Acetobacterales</taxon>
        <taxon>Acetobacteraceae</taxon>
        <taxon>Brytella</taxon>
    </lineage>
</organism>